<sequence length="246" mass="28445">MKKRLRVSLIMTTCNSRDNFIKSYESIRRQTYPEIEIIVVDGASTDGTVDEIKKRADDNPAVKWISEKDTGIYNALNKGIRMAGGEIVAIFNDQYLCDDAVEQYVRAIEENHSDGAHSDLVYMDANGKTVRRWKMGQGNIRQGWMPGHPTLYLRRQIYEKYGLYKEDYRCAADYEFMVRILKDGRTKLAYIPKELLGMYYGGTSNSDIRAYLVSFAEGVRALKENRVKGALWITLRRTMKVLKQFY</sequence>
<dbReference type="AlphaFoldDB" id="A0A9D2I8W7"/>
<dbReference type="SUPFAM" id="SSF53448">
    <property type="entry name" value="Nucleotide-diphospho-sugar transferases"/>
    <property type="match status" value="1"/>
</dbReference>
<dbReference type="GO" id="GO:0016758">
    <property type="term" value="F:hexosyltransferase activity"/>
    <property type="evidence" value="ECO:0007669"/>
    <property type="project" value="UniProtKB-ARBA"/>
</dbReference>
<dbReference type="Gene3D" id="3.90.550.10">
    <property type="entry name" value="Spore Coat Polysaccharide Biosynthesis Protein SpsA, Chain A"/>
    <property type="match status" value="1"/>
</dbReference>
<proteinExistence type="predicted"/>
<dbReference type="EMBL" id="DWYY01000124">
    <property type="protein sequence ID" value="HJA93708.1"/>
    <property type="molecule type" value="Genomic_DNA"/>
</dbReference>
<gene>
    <name evidence="2" type="ORF">H9717_11455</name>
</gene>
<evidence type="ECO:0000313" key="3">
    <source>
        <dbReference type="Proteomes" id="UP000886858"/>
    </source>
</evidence>
<organism evidence="2 3">
    <name type="scientific">Candidatus Eisenbergiella merdipullorum</name>
    <dbReference type="NCBI Taxonomy" id="2838553"/>
    <lineage>
        <taxon>Bacteria</taxon>
        <taxon>Bacillati</taxon>
        <taxon>Bacillota</taxon>
        <taxon>Clostridia</taxon>
        <taxon>Lachnospirales</taxon>
        <taxon>Lachnospiraceae</taxon>
        <taxon>Eisenbergiella</taxon>
    </lineage>
</organism>
<dbReference type="Pfam" id="PF00535">
    <property type="entry name" value="Glycos_transf_2"/>
    <property type="match status" value="1"/>
</dbReference>
<dbReference type="Proteomes" id="UP000886858">
    <property type="component" value="Unassembled WGS sequence"/>
</dbReference>
<name>A0A9D2I8W7_9FIRM</name>
<evidence type="ECO:0000313" key="2">
    <source>
        <dbReference type="EMBL" id="HJA93708.1"/>
    </source>
</evidence>
<reference evidence="2" key="2">
    <citation type="submission" date="2021-04" db="EMBL/GenBank/DDBJ databases">
        <authorList>
            <person name="Gilroy R."/>
        </authorList>
    </citation>
    <scope>NUCLEOTIDE SEQUENCE</scope>
    <source>
        <strain evidence="2">CHK179-7159</strain>
    </source>
</reference>
<evidence type="ECO:0000259" key="1">
    <source>
        <dbReference type="Pfam" id="PF00535"/>
    </source>
</evidence>
<dbReference type="InterPro" id="IPR001173">
    <property type="entry name" value="Glyco_trans_2-like"/>
</dbReference>
<feature type="domain" description="Glycosyltransferase 2-like" evidence="1">
    <location>
        <begin position="8"/>
        <end position="131"/>
    </location>
</feature>
<protein>
    <submittedName>
        <fullName evidence="2">Glycosyltransferase</fullName>
    </submittedName>
</protein>
<dbReference type="InterPro" id="IPR029044">
    <property type="entry name" value="Nucleotide-diphossugar_trans"/>
</dbReference>
<accession>A0A9D2I8W7</accession>
<dbReference type="PANTHER" id="PTHR22916">
    <property type="entry name" value="GLYCOSYLTRANSFERASE"/>
    <property type="match status" value="1"/>
</dbReference>
<comment type="caution">
    <text evidence="2">The sequence shown here is derived from an EMBL/GenBank/DDBJ whole genome shotgun (WGS) entry which is preliminary data.</text>
</comment>
<dbReference type="PANTHER" id="PTHR22916:SF3">
    <property type="entry name" value="UDP-GLCNAC:BETAGAL BETA-1,3-N-ACETYLGLUCOSAMINYLTRANSFERASE-LIKE PROTEIN 1"/>
    <property type="match status" value="1"/>
</dbReference>
<dbReference type="CDD" id="cd06433">
    <property type="entry name" value="GT_2_WfgS_like"/>
    <property type="match status" value="1"/>
</dbReference>
<reference evidence="2" key="1">
    <citation type="journal article" date="2021" name="PeerJ">
        <title>Extensive microbial diversity within the chicken gut microbiome revealed by metagenomics and culture.</title>
        <authorList>
            <person name="Gilroy R."/>
            <person name="Ravi A."/>
            <person name="Getino M."/>
            <person name="Pursley I."/>
            <person name="Horton D.L."/>
            <person name="Alikhan N.F."/>
            <person name="Baker D."/>
            <person name="Gharbi K."/>
            <person name="Hall N."/>
            <person name="Watson M."/>
            <person name="Adriaenssens E.M."/>
            <person name="Foster-Nyarko E."/>
            <person name="Jarju S."/>
            <person name="Secka A."/>
            <person name="Antonio M."/>
            <person name="Oren A."/>
            <person name="Chaudhuri R.R."/>
            <person name="La Ragione R."/>
            <person name="Hildebrand F."/>
            <person name="Pallen M.J."/>
        </authorList>
    </citation>
    <scope>NUCLEOTIDE SEQUENCE</scope>
    <source>
        <strain evidence="2">CHK179-7159</strain>
    </source>
</reference>